<keyword evidence="2" id="KW-0472">Membrane</keyword>
<organism evidence="3 4">
    <name type="scientific">Nocardioides jiangsuensis</name>
    <dbReference type="NCBI Taxonomy" id="2866161"/>
    <lineage>
        <taxon>Bacteria</taxon>
        <taxon>Bacillati</taxon>
        <taxon>Actinomycetota</taxon>
        <taxon>Actinomycetes</taxon>
        <taxon>Propionibacteriales</taxon>
        <taxon>Nocardioidaceae</taxon>
        <taxon>Nocardioides</taxon>
    </lineage>
</organism>
<feature type="transmembrane region" description="Helical" evidence="2">
    <location>
        <begin position="61"/>
        <end position="80"/>
    </location>
</feature>
<dbReference type="RefSeq" id="WP_221023457.1">
    <property type="nucleotide sequence ID" value="NZ_JAIEZQ010000001.1"/>
</dbReference>
<keyword evidence="2" id="KW-0812">Transmembrane</keyword>
<comment type="caution">
    <text evidence="3">The sequence shown here is derived from an EMBL/GenBank/DDBJ whole genome shotgun (WGS) entry which is preliminary data.</text>
</comment>
<feature type="transmembrane region" description="Helical" evidence="2">
    <location>
        <begin position="12"/>
        <end position="32"/>
    </location>
</feature>
<evidence type="ECO:0000256" key="2">
    <source>
        <dbReference type="SAM" id="Phobius"/>
    </source>
</evidence>
<evidence type="ECO:0000313" key="4">
    <source>
        <dbReference type="Proteomes" id="UP000754710"/>
    </source>
</evidence>
<sequence length="187" mass="19518">MRRHAGAAADVAAVLGTLLGLGVMCGVVWWALVDPAVFTAGRRGGSMGEAELAKRFDSDGWYAVVAAVAGFTAGVVLTWWRQRDLRLTTLTLVLGSGLAAATMALTGWLLGPGDPDAALAQARPGEKVPVELLVTAPASYLVWPVAVLLGALIILWSPPKDEPSGARRDHDAFGHLGEDRTEGGPAR</sequence>
<dbReference type="EMBL" id="JAIEZQ010000001">
    <property type="protein sequence ID" value="MBY9073682.1"/>
    <property type="molecule type" value="Genomic_DNA"/>
</dbReference>
<evidence type="ECO:0000313" key="3">
    <source>
        <dbReference type="EMBL" id="MBY9073682.1"/>
    </source>
</evidence>
<dbReference type="Proteomes" id="UP000754710">
    <property type="component" value="Unassembled WGS sequence"/>
</dbReference>
<feature type="region of interest" description="Disordered" evidence="1">
    <location>
        <begin position="161"/>
        <end position="187"/>
    </location>
</feature>
<evidence type="ECO:0008006" key="5">
    <source>
        <dbReference type="Google" id="ProtNLM"/>
    </source>
</evidence>
<keyword evidence="2" id="KW-1133">Transmembrane helix</keyword>
<feature type="transmembrane region" description="Helical" evidence="2">
    <location>
        <begin position="87"/>
        <end position="110"/>
    </location>
</feature>
<gene>
    <name evidence="3" type="ORF">K1X13_02495</name>
</gene>
<name>A0ABS7RF93_9ACTN</name>
<evidence type="ECO:0000256" key="1">
    <source>
        <dbReference type="SAM" id="MobiDB-lite"/>
    </source>
</evidence>
<feature type="transmembrane region" description="Helical" evidence="2">
    <location>
        <begin position="140"/>
        <end position="158"/>
    </location>
</feature>
<accession>A0ABS7RF93</accession>
<keyword evidence="4" id="KW-1185">Reference proteome</keyword>
<protein>
    <recommendedName>
        <fullName evidence="5">DUF2567 domain-containing protein</fullName>
    </recommendedName>
</protein>
<reference evidence="3 4" key="1">
    <citation type="submission" date="2021-08" db="EMBL/GenBank/DDBJ databases">
        <title>Nocardioides bacterium WL0053 sp. nov., isolated from the sediment.</title>
        <authorList>
            <person name="Wang L."/>
            <person name="Zhang D."/>
            <person name="Zhang A."/>
        </authorList>
    </citation>
    <scope>NUCLEOTIDE SEQUENCE [LARGE SCALE GENOMIC DNA]</scope>
    <source>
        <strain evidence="3 4">WL0053</strain>
    </source>
</reference>
<proteinExistence type="predicted"/>